<name>I4Z398_9HYPH</name>
<proteinExistence type="predicted"/>
<dbReference type="STRING" id="864069.MicloDRAFT_00005930"/>
<dbReference type="EMBL" id="JH660636">
    <property type="protein sequence ID" value="EIM30690.1"/>
    <property type="molecule type" value="Genomic_DNA"/>
</dbReference>
<organism evidence="1 2">
    <name type="scientific">Microvirga lotononidis</name>
    <dbReference type="NCBI Taxonomy" id="864069"/>
    <lineage>
        <taxon>Bacteria</taxon>
        <taxon>Pseudomonadati</taxon>
        <taxon>Pseudomonadota</taxon>
        <taxon>Alphaproteobacteria</taxon>
        <taxon>Hyphomicrobiales</taxon>
        <taxon>Methylobacteriaceae</taxon>
        <taxon>Microvirga</taxon>
    </lineage>
</organism>
<dbReference type="Proteomes" id="UP000003947">
    <property type="component" value="Unassembled WGS sequence"/>
</dbReference>
<gene>
    <name evidence="1" type="ORF">MicloDRAFT_00005930</name>
</gene>
<dbReference type="AlphaFoldDB" id="I4Z398"/>
<keyword evidence="2" id="KW-1185">Reference proteome</keyword>
<accession>I4Z398</accession>
<dbReference type="PATRIC" id="fig|864069.3.peg.657"/>
<evidence type="ECO:0000313" key="1">
    <source>
        <dbReference type="EMBL" id="EIM30690.1"/>
    </source>
</evidence>
<evidence type="ECO:0000313" key="2">
    <source>
        <dbReference type="Proteomes" id="UP000003947"/>
    </source>
</evidence>
<reference evidence="1 2" key="1">
    <citation type="submission" date="2012-02" db="EMBL/GenBank/DDBJ databases">
        <title>Improved High-Quality Draft sequence of Microvirga sp. WSM3557.</title>
        <authorList>
            <consortium name="US DOE Joint Genome Institute"/>
            <person name="Lucas S."/>
            <person name="Han J."/>
            <person name="Lapidus A."/>
            <person name="Cheng J.-F."/>
            <person name="Goodwin L."/>
            <person name="Pitluck S."/>
            <person name="Peters L."/>
            <person name="Zhang X."/>
            <person name="Detter J.C."/>
            <person name="Han C."/>
            <person name="Tapia R."/>
            <person name="Land M."/>
            <person name="Hauser L."/>
            <person name="Kyrpides N."/>
            <person name="Ivanova N."/>
            <person name="Pagani I."/>
            <person name="Brau L."/>
            <person name="Yates R."/>
            <person name="O'Hara G."/>
            <person name="Rui T."/>
            <person name="Howieson J."/>
            <person name="Reeve W."/>
            <person name="Woyke T."/>
        </authorList>
    </citation>
    <scope>NUCLEOTIDE SEQUENCE [LARGE SCALE GENOMIC DNA]</scope>
    <source>
        <strain evidence="1 2">WSM3557</strain>
    </source>
</reference>
<protein>
    <submittedName>
        <fullName evidence="1">Uncharacterized protein</fullName>
    </submittedName>
</protein>
<dbReference type="HOGENOM" id="CLU_2880864_0_0_5"/>
<sequence>MMCPDPTEEYTWRFDDAVKSVLTIPRNTQQQRPSLILAPDRAAVFAKAYEWIELQLRSAKRTA</sequence>